<keyword evidence="2" id="KW-1185">Reference proteome</keyword>
<dbReference type="EMBL" id="CAIX01001070">
    <property type="protein sequence ID" value="CCI11468.1"/>
    <property type="molecule type" value="Genomic_DNA"/>
</dbReference>
<dbReference type="AlphaFoldDB" id="A0A024FWE3"/>
<dbReference type="Proteomes" id="UP000053237">
    <property type="component" value="Unassembled WGS sequence"/>
</dbReference>
<accession>A0A024FWE3</accession>
<name>A0A024FWE3_9STRA</name>
<dbReference type="InParanoid" id="A0A024FWE3"/>
<proteinExistence type="predicted"/>
<organism evidence="1 2">
    <name type="scientific">Albugo candida</name>
    <dbReference type="NCBI Taxonomy" id="65357"/>
    <lineage>
        <taxon>Eukaryota</taxon>
        <taxon>Sar</taxon>
        <taxon>Stramenopiles</taxon>
        <taxon>Oomycota</taxon>
        <taxon>Peronosporomycetes</taxon>
        <taxon>Albuginales</taxon>
        <taxon>Albuginaceae</taxon>
        <taxon>Albugo</taxon>
    </lineage>
</organism>
<sequence length="126" mass="14493">MTCVHVSMMQSCKNTTFINVISYLDGFRMTFWQLCNLENDFKVYSDVQCINCALFCGKAHYPSSCGIKSKSHFPPSHDTIFDCLNTQAPPSQCASSQALAWHINELKRNVKYEEIRTRKSSSHRRM</sequence>
<protein>
    <submittedName>
        <fullName evidence="1">Uncharacterized protein</fullName>
    </submittedName>
</protein>
<reference evidence="1 2" key="1">
    <citation type="submission" date="2012-05" db="EMBL/GenBank/DDBJ databases">
        <title>Recombination and specialization in a pathogen metapopulation.</title>
        <authorList>
            <person name="Gardiner A."/>
            <person name="Kemen E."/>
            <person name="Schultz-Larsen T."/>
            <person name="MacLean D."/>
            <person name="Van Oosterhout C."/>
            <person name="Jones J.D.G."/>
        </authorList>
    </citation>
    <scope>NUCLEOTIDE SEQUENCE [LARGE SCALE GENOMIC DNA]</scope>
    <source>
        <strain evidence="1 2">Ac Nc2</strain>
    </source>
</reference>
<gene>
    <name evidence="1" type="ORF">BN9_129630</name>
</gene>
<evidence type="ECO:0000313" key="2">
    <source>
        <dbReference type="Proteomes" id="UP000053237"/>
    </source>
</evidence>
<evidence type="ECO:0000313" key="1">
    <source>
        <dbReference type="EMBL" id="CCI11468.1"/>
    </source>
</evidence>
<comment type="caution">
    <text evidence="1">The sequence shown here is derived from an EMBL/GenBank/DDBJ whole genome shotgun (WGS) entry which is preliminary data.</text>
</comment>